<reference evidence="3" key="3">
    <citation type="submission" date="2024-06" db="EMBL/GenBank/DDBJ databases">
        <authorList>
            <person name="Zeng C."/>
        </authorList>
    </citation>
    <scope>NUCLEOTIDE SEQUENCE [LARGE SCALE GENOMIC DNA]</scope>
    <source>
        <strain evidence="3">ZCY20-5</strain>
    </source>
</reference>
<dbReference type="Gene3D" id="1.10.1760.20">
    <property type="match status" value="1"/>
</dbReference>
<sequence length="257" mass="27158">MEHNEQKGSTLRTVLYWTLAAVCAVLAVVFFNLPSLKGASAFGFAGIIGAVLLVCLYFVLKKTNYNVTGKSNNVNLAFTGMLAALVLVSFYLSVPLPIAGKAMFSFGNIFCIFAGLILGPIYGGLAAGLGGFLFDILKGWADTCVLTFVTKFVMAFICGLIAWGVHGKALNGSSQKKQLPRVIAAAVIGSLCYSVLYLTHGVIEATLLGNTANALRTIMETKLAVTLVNGVLADVVAIPLFYAIHAALKRSHLAFVG</sequence>
<proteinExistence type="predicted"/>
<feature type="transmembrane region" description="Helical" evidence="1">
    <location>
        <begin position="14"/>
        <end position="33"/>
    </location>
</feature>
<keyword evidence="3" id="KW-1185">Reference proteome</keyword>
<keyword evidence="1" id="KW-0812">Transmembrane</keyword>
<organism evidence="2 3">
    <name type="scientific">Caproicibacterium argilliputei</name>
    <dbReference type="NCBI Taxonomy" id="3030016"/>
    <lineage>
        <taxon>Bacteria</taxon>
        <taxon>Bacillati</taxon>
        <taxon>Bacillota</taxon>
        <taxon>Clostridia</taxon>
        <taxon>Eubacteriales</taxon>
        <taxon>Oscillospiraceae</taxon>
        <taxon>Caproicibacterium</taxon>
    </lineage>
</organism>
<name>A0AA97D752_9FIRM</name>
<dbReference type="KEGG" id="carl:PXC00_10120"/>
<feature type="transmembrane region" description="Helical" evidence="1">
    <location>
        <begin position="76"/>
        <end position="94"/>
    </location>
</feature>
<keyword evidence="1" id="KW-0472">Membrane</keyword>
<reference evidence="3" key="2">
    <citation type="submission" date="2024-06" db="EMBL/GenBank/DDBJ databases">
        <title>Caproicibacterium argilliputei sp. nov, a novel caproic acid producing anaerobic bacterium isolated from pit mud.</title>
        <authorList>
            <person name="Zeng C."/>
        </authorList>
    </citation>
    <scope>NUCLEOTIDE SEQUENCE [LARGE SCALE GENOMIC DNA]</scope>
    <source>
        <strain evidence="3">ZCY20-5</strain>
    </source>
</reference>
<feature type="transmembrane region" description="Helical" evidence="1">
    <location>
        <begin position="182"/>
        <end position="203"/>
    </location>
</feature>
<keyword evidence="1" id="KW-1133">Transmembrane helix</keyword>
<gene>
    <name evidence="2" type="ORF">PXC00_10120</name>
</gene>
<dbReference type="InterPro" id="IPR009825">
    <property type="entry name" value="ECF_substrate-spec-like"/>
</dbReference>
<dbReference type="AlphaFoldDB" id="A0AA97D752"/>
<accession>A0AA97D752</accession>
<evidence type="ECO:0000313" key="3">
    <source>
        <dbReference type="Proteomes" id="UP001300604"/>
    </source>
</evidence>
<dbReference type="GO" id="GO:0016020">
    <property type="term" value="C:membrane"/>
    <property type="evidence" value="ECO:0007669"/>
    <property type="project" value="InterPro"/>
</dbReference>
<dbReference type="EMBL" id="CP135996">
    <property type="protein sequence ID" value="WOC31564.1"/>
    <property type="molecule type" value="Genomic_DNA"/>
</dbReference>
<evidence type="ECO:0000256" key="1">
    <source>
        <dbReference type="SAM" id="Phobius"/>
    </source>
</evidence>
<dbReference type="Pfam" id="PF07155">
    <property type="entry name" value="ECF-ribofla_trS"/>
    <property type="match status" value="1"/>
</dbReference>
<dbReference type="Proteomes" id="UP001300604">
    <property type="component" value="Chromosome"/>
</dbReference>
<protein>
    <submittedName>
        <fullName evidence="2">ECF transporter S component</fullName>
    </submittedName>
</protein>
<feature type="transmembrane region" description="Helical" evidence="1">
    <location>
        <begin position="40"/>
        <end position="60"/>
    </location>
</feature>
<reference evidence="2 3" key="1">
    <citation type="submission" date="2024-06" db="EMBL/GenBank/DDBJ databases">
        <title>Caproicibacterium argilliputei sp. nov, a novel caproic acid producing anaerobic bacterium isolated from pit mud.</title>
        <authorList>
            <person name="Xia S."/>
        </authorList>
    </citation>
    <scope>NUCLEOTIDE SEQUENCE [LARGE SCALE GENOMIC DNA]</scope>
    <source>
        <strain evidence="2 3">ZCY20-5</strain>
    </source>
</reference>
<evidence type="ECO:0000313" key="2">
    <source>
        <dbReference type="EMBL" id="WOC31564.1"/>
    </source>
</evidence>
<feature type="transmembrane region" description="Helical" evidence="1">
    <location>
        <begin position="140"/>
        <end position="162"/>
    </location>
</feature>
<feature type="transmembrane region" description="Helical" evidence="1">
    <location>
        <begin position="223"/>
        <end position="244"/>
    </location>
</feature>
<dbReference type="RefSeq" id="WP_275845367.1">
    <property type="nucleotide sequence ID" value="NZ_CP135996.1"/>
</dbReference>
<feature type="transmembrane region" description="Helical" evidence="1">
    <location>
        <begin position="106"/>
        <end position="134"/>
    </location>
</feature>